<gene>
    <name evidence="2" type="ORF">MAR_019240</name>
</gene>
<reference evidence="2" key="1">
    <citation type="submission" date="2022-11" db="EMBL/GenBank/DDBJ databases">
        <title>Centuries of genome instability and evolution in soft-shell clam transmissible cancer (bioRxiv).</title>
        <authorList>
            <person name="Hart S.F.M."/>
            <person name="Yonemitsu M.A."/>
            <person name="Giersch R.M."/>
            <person name="Beal B.F."/>
            <person name="Arriagada G."/>
            <person name="Davis B.W."/>
            <person name="Ostrander E.A."/>
            <person name="Goff S.P."/>
            <person name="Metzger M.J."/>
        </authorList>
    </citation>
    <scope>NUCLEOTIDE SEQUENCE</scope>
    <source>
        <strain evidence="2">MELC-2E11</strain>
        <tissue evidence="2">Siphon/mantle</tissue>
    </source>
</reference>
<name>A0ABY7EK05_MYAAR</name>
<dbReference type="Proteomes" id="UP001164746">
    <property type="component" value="Chromosome 6"/>
</dbReference>
<evidence type="ECO:0000313" key="2">
    <source>
        <dbReference type="EMBL" id="WAR09282.1"/>
    </source>
</evidence>
<sequence length="112" mass="12860">MRNITESEGTKKSTGPSLKNEDKLQKECEDLRERLRVASAQVAYLRENLDPLAFRQAAEMTSQDANHLYDEALRSAEEIINRQKHELEELKRIKQSQEKEMAGKKGNEKDGS</sequence>
<dbReference type="EMBL" id="CP111017">
    <property type="protein sequence ID" value="WAR09282.1"/>
    <property type="molecule type" value="Genomic_DNA"/>
</dbReference>
<feature type="non-terminal residue" evidence="2">
    <location>
        <position position="112"/>
    </location>
</feature>
<evidence type="ECO:0000313" key="3">
    <source>
        <dbReference type="Proteomes" id="UP001164746"/>
    </source>
</evidence>
<feature type="region of interest" description="Disordered" evidence="1">
    <location>
        <begin position="1"/>
        <end position="24"/>
    </location>
</feature>
<organism evidence="2 3">
    <name type="scientific">Mya arenaria</name>
    <name type="common">Soft-shell clam</name>
    <dbReference type="NCBI Taxonomy" id="6604"/>
    <lineage>
        <taxon>Eukaryota</taxon>
        <taxon>Metazoa</taxon>
        <taxon>Spiralia</taxon>
        <taxon>Lophotrochozoa</taxon>
        <taxon>Mollusca</taxon>
        <taxon>Bivalvia</taxon>
        <taxon>Autobranchia</taxon>
        <taxon>Heteroconchia</taxon>
        <taxon>Euheterodonta</taxon>
        <taxon>Imparidentia</taxon>
        <taxon>Neoheterodontei</taxon>
        <taxon>Myida</taxon>
        <taxon>Myoidea</taxon>
        <taxon>Myidae</taxon>
        <taxon>Mya</taxon>
    </lineage>
</organism>
<evidence type="ECO:0000256" key="1">
    <source>
        <dbReference type="SAM" id="MobiDB-lite"/>
    </source>
</evidence>
<feature type="region of interest" description="Disordered" evidence="1">
    <location>
        <begin position="90"/>
        <end position="112"/>
    </location>
</feature>
<accession>A0ABY7EK05</accession>
<proteinExistence type="predicted"/>
<feature type="compositionally biased region" description="Polar residues" evidence="1">
    <location>
        <begin position="1"/>
        <end position="17"/>
    </location>
</feature>
<protein>
    <submittedName>
        <fullName evidence="2">Uncharacterized protein</fullName>
    </submittedName>
</protein>
<keyword evidence="3" id="KW-1185">Reference proteome</keyword>